<dbReference type="OrthoDB" id="8911262at2"/>
<dbReference type="EMBL" id="RQIS01000012">
    <property type="protein sequence ID" value="RQH04721.1"/>
    <property type="molecule type" value="Genomic_DNA"/>
</dbReference>
<accession>A0A3N6N2D5</accession>
<organism evidence="1 2">
    <name type="scientific">Paraburkholderia dinghuensis</name>
    <dbReference type="NCBI Taxonomy" id="2305225"/>
    <lineage>
        <taxon>Bacteria</taxon>
        <taxon>Pseudomonadati</taxon>
        <taxon>Pseudomonadota</taxon>
        <taxon>Betaproteobacteria</taxon>
        <taxon>Burkholderiales</taxon>
        <taxon>Burkholderiaceae</taxon>
        <taxon>Paraburkholderia</taxon>
    </lineage>
</organism>
<comment type="caution">
    <text evidence="1">The sequence shown here is derived from an EMBL/GenBank/DDBJ whole genome shotgun (WGS) entry which is preliminary data.</text>
</comment>
<sequence length="78" mass="8406">MAAISATGTPASPCINICRMNEASGLCEGCLRTIDEIAAWSALDDDAKRAVWNAIDTRHAQWMAQRFDSTNTNHGGPQ</sequence>
<dbReference type="Proteomes" id="UP000272778">
    <property type="component" value="Unassembled WGS sequence"/>
</dbReference>
<dbReference type="AlphaFoldDB" id="A0A3N6N2D5"/>
<dbReference type="PANTHER" id="PTHR35175:SF2">
    <property type="entry name" value="DUF1289 DOMAIN-CONTAINING PROTEIN"/>
    <property type="match status" value="1"/>
</dbReference>
<protein>
    <submittedName>
        <fullName evidence="1">DUF1289 domain-containing protein</fullName>
    </submittedName>
</protein>
<proteinExistence type="predicted"/>
<keyword evidence="2" id="KW-1185">Reference proteome</keyword>
<name>A0A3N6N2D5_9BURK</name>
<reference evidence="1 2" key="1">
    <citation type="submission" date="2018-11" db="EMBL/GenBank/DDBJ databases">
        <title>Paraburkholderia sp. DHOA04, isolated from soil.</title>
        <authorList>
            <person name="Gao Z.-H."/>
            <person name="Qiu L.-H."/>
            <person name="Fu J.-C."/>
        </authorList>
    </citation>
    <scope>NUCLEOTIDE SEQUENCE [LARGE SCALE GENOMIC DNA]</scope>
    <source>
        <strain evidence="1 2">DHOA04</strain>
    </source>
</reference>
<dbReference type="PANTHER" id="PTHR35175">
    <property type="entry name" value="DUF1289 DOMAIN-CONTAINING PROTEIN"/>
    <property type="match status" value="1"/>
</dbReference>
<dbReference type="Pfam" id="PF06945">
    <property type="entry name" value="DUF1289"/>
    <property type="match status" value="1"/>
</dbReference>
<gene>
    <name evidence="1" type="ORF">D1Y85_17700</name>
</gene>
<evidence type="ECO:0000313" key="2">
    <source>
        <dbReference type="Proteomes" id="UP000272778"/>
    </source>
</evidence>
<dbReference type="RefSeq" id="WP_124152374.1">
    <property type="nucleotide sequence ID" value="NZ_RQIS01000012.1"/>
</dbReference>
<dbReference type="InterPro" id="IPR010710">
    <property type="entry name" value="DUF1289"/>
</dbReference>
<evidence type="ECO:0000313" key="1">
    <source>
        <dbReference type="EMBL" id="RQH04721.1"/>
    </source>
</evidence>